<accession>A0A938BQ32</accession>
<name>A0A938BQ32_UNCW3</name>
<dbReference type="InterPro" id="IPR000182">
    <property type="entry name" value="GNAT_dom"/>
</dbReference>
<keyword evidence="1" id="KW-0808">Transferase</keyword>
<organism evidence="4 5">
    <name type="scientific">candidate division WOR-3 bacterium</name>
    <dbReference type="NCBI Taxonomy" id="2052148"/>
    <lineage>
        <taxon>Bacteria</taxon>
        <taxon>Bacteria division WOR-3</taxon>
    </lineage>
</organism>
<dbReference type="AlphaFoldDB" id="A0A938BQ32"/>
<dbReference type="InterPro" id="IPR016181">
    <property type="entry name" value="Acyl_CoA_acyltransferase"/>
</dbReference>
<dbReference type="PANTHER" id="PTHR43877">
    <property type="entry name" value="AMINOALKYLPHOSPHONATE N-ACETYLTRANSFERASE-RELATED-RELATED"/>
    <property type="match status" value="1"/>
</dbReference>
<comment type="caution">
    <text evidence="4">The sequence shown here is derived from an EMBL/GenBank/DDBJ whole genome shotgun (WGS) entry which is preliminary data.</text>
</comment>
<evidence type="ECO:0000259" key="3">
    <source>
        <dbReference type="PROSITE" id="PS51186"/>
    </source>
</evidence>
<reference evidence="4" key="1">
    <citation type="submission" date="2019-03" db="EMBL/GenBank/DDBJ databases">
        <title>Lake Tanganyika Metagenome-Assembled Genomes (MAGs).</title>
        <authorList>
            <person name="Tran P."/>
        </authorList>
    </citation>
    <scope>NUCLEOTIDE SEQUENCE</scope>
    <source>
        <strain evidence="4">K_DeepCast_150m_m2_040</strain>
    </source>
</reference>
<keyword evidence="2" id="KW-0012">Acyltransferase</keyword>
<dbReference type="InterPro" id="IPR050832">
    <property type="entry name" value="Bact_Acetyltransf"/>
</dbReference>
<evidence type="ECO:0000313" key="4">
    <source>
        <dbReference type="EMBL" id="MBM3331766.1"/>
    </source>
</evidence>
<gene>
    <name evidence="4" type="ORF">FJY68_07950</name>
</gene>
<protein>
    <submittedName>
        <fullName evidence="4">GNAT family N-acetyltransferase</fullName>
    </submittedName>
</protein>
<dbReference type="SUPFAM" id="SSF55729">
    <property type="entry name" value="Acyl-CoA N-acyltransferases (Nat)"/>
    <property type="match status" value="2"/>
</dbReference>
<feature type="domain" description="N-acetyltransferase" evidence="3">
    <location>
        <begin position="3"/>
        <end position="153"/>
    </location>
</feature>
<dbReference type="Pfam" id="PF00583">
    <property type="entry name" value="Acetyltransf_1"/>
    <property type="match status" value="2"/>
</dbReference>
<dbReference type="Gene3D" id="3.40.630.30">
    <property type="match status" value="1"/>
</dbReference>
<dbReference type="EMBL" id="VGIR01000043">
    <property type="protein sequence ID" value="MBM3331766.1"/>
    <property type="molecule type" value="Genomic_DNA"/>
</dbReference>
<evidence type="ECO:0000313" key="5">
    <source>
        <dbReference type="Proteomes" id="UP000779900"/>
    </source>
</evidence>
<feature type="domain" description="N-acetyltransferase" evidence="3">
    <location>
        <begin position="162"/>
        <end position="316"/>
    </location>
</feature>
<proteinExistence type="predicted"/>
<sequence length="316" mass="35735">MAIAIRPYVRGQDDEIRVDIYNRAHAEDDDFVPTTVEETRLWDQSPEEPHRHRFIASLDGVPAGFGFAYVDPHRTDGKGMMSGPHVPPEFRRQGVGTALARRVLSDLAQRGRYVAESHERDRADINGFLASLGFKPTRRFSEMQRPLADLPRGIGESTEVELEVVAPTQENLEVNVAIENEAFKEHFNYRPVKLVELEFWARAFAEEGTIFHISLARVGGTPVAYLWYGYDPKEIAHLRKNRGGLWDIGVLKPWRGRGVAKALMLAGMKQLKTDGMDEVRLYVDDTNVTGAHHLYERLGFALVHRDLVHSLDLAGK</sequence>
<dbReference type="CDD" id="cd04301">
    <property type="entry name" value="NAT_SF"/>
    <property type="match status" value="2"/>
</dbReference>
<dbReference type="GO" id="GO:0016747">
    <property type="term" value="F:acyltransferase activity, transferring groups other than amino-acyl groups"/>
    <property type="evidence" value="ECO:0007669"/>
    <property type="project" value="InterPro"/>
</dbReference>
<evidence type="ECO:0000256" key="1">
    <source>
        <dbReference type="ARBA" id="ARBA00022679"/>
    </source>
</evidence>
<dbReference type="Proteomes" id="UP000779900">
    <property type="component" value="Unassembled WGS sequence"/>
</dbReference>
<evidence type="ECO:0000256" key="2">
    <source>
        <dbReference type="ARBA" id="ARBA00023315"/>
    </source>
</evidence>
<dbReference type="PROSITE" id="PS51186">
    <property type="entry name" value="GNAT"/>
    <property type="match status" value="2"/>
</dbReference>